<comment type="similarity">
    <text evidence="1">Belongs to the amidinotransferase family.</text>
</comment>
<sequence>MKKLINAYNSWDPLEEVVIGRAYSPEYFDFINNAQVRNQLQQILNETAEDLDILSKVIESHGAIVRRPTLPNIDKFQQWQLRDNGAPLPPLTPRDWQITLGQKLLRVLSIAELDEICNDFGDQVINPHRTQWDKSCILNGASASCIVRVGRDVFFDNSDYLQPNQTRWIVDNVLGPEYRIHEAITDGHGDAVFAILKPGVILSSKHDFHINLAHDFPGWDVLKLWDSSIWAAMEVGKFKYDANPGAWYVQGQTPTPEFTEFVNTYLTKWTGFVAETVFDVNCLVLDEQHVIFSAYNKSVFDFCKQHKIEPIICELRHSYFWDGGISCCTQDLRRRGGMETYL</sequence>
<dbReference type="PANTHER" id="PTHR10488">
    <property type="entry name" value="GLYCINE AMIDINOTRANSFERASE, MITOCHONDRIAL"/>
    <property type="match status" value="1"/>
</dbReference>
<organism evidence="4">
    <name type="scientific">uncultured Caudovirales phage</name>
    <dbReference type="NCBI Taxonomy" id="2100421"/>
    <lineage>
        <taxon>Viruses</taxon>
        <taxon>Duplodnaviria</taxon>
        <taxon>Heunggongvirae</taxon>
        <taxon>Uroviricota</taxon>
        <taxon>Caudoviricetes</taxon>
        <taxon>Peduoviridae</taxon>
        <taxon>Maltschvirus</taxon>
        <taxon>Maltschvirus maltsch</taxon>
    </lineage>
</organism>
<name>A0A6J5P2Y6_9CAUD</name>
<keyword evidence="2" id="KW-0808">Transferase</keyword>
<proteinExistence type="inferred from homology"/>
<dbReference type="EMBL" id="LR797502">
    <property type="protein sequence ID" value="CAB4221182.1"/>
    <property type="molecule type" value="Genomic_DNA"/>
</dbReference>
<protein>
    <recommendedName>
        <fullName evidence="7">Amidinotransferase</fullName>
    </recommendedName>
</protein>
<evidence type="ECO:0008006" key="7">
    <source>
        <dbReference type="Google" id="ProtNLM"/>
    </source>
</evidence>
<dbReference type="SUPFAM" id="SSF55909">
    <property type="entry name" value="Pentein"/>
    <property type="match status" value="1"/>
</dbReference>
<evidence type="ECO:0000313" key="4">
    <source>
        <dbReference type="EMBL" id="CAB4165743.1"/>
    </source>
</evidence>
<dbReference type="InterPro" id="IPR033195">
    <property type="entry name" value="AmidinoTrfase"/>
</dbReference>
<dbReference type="EMBL" id="LR796776">
    <property type="protein sequence ID" value="CAB4165743.1"/>
    <property type="molecule type" value="Genomic_DNA"/>
</dbReference>
<dbReference type="EMBL" id="LR796758">
    <property type="protein sequence ID" value="CAB4164017.1"/>
    <property type="molecule type" value="Genomic_DNA"/>
</dbReference>
<evidence type="ECO:0000256" key="2">
    <source>
        <dbReference type="ARBA" id="ARBA00022679"/>
    </source>
</evidence>
<dbReference type="GO" id="GO:0015067">
    <property type="term" value="F:amidinotransferase activity"/>
    <property type="evidence" value="ECO:0007669"/>
    <property type="project" value="InterPro"/>
</dbReference>
<evidence type="ECO:0000313" key="6">
    <source>
        <dbReference type="EMBL" id="CAB4221182.1"/>
    </source>
</evidence>
<dbReference type="PANTHER" id="PTHR10488:SF1">
    <property type="entry name" value="GLYCINE AMIDINOTRANSFERASE, MITOCHONDRIAL"/>
    <property type="match status" value="1"/>
</dbReference>
<dbReference type="EMBL" id="LR797099">
    <property type="protein sequence ID" value="CAB4187027.1"/>
    <property type="molecule type" value="Genomic_DNA"/>
</dbReference>
<accession>A0A6J5P2Y6</accession>
<evidence type="ECO:0000256" key="1">
    <source>
        <dbReference type="ARBA" id="ARBA00006943"/>
    </source>
</evidence>
<reference evidence="4" key="1">
    <citation type="submission" date="2020-04" db="EMBL/GenBank/DDBJ databases">
        <authorList>
            <person name="Chiriac C."/>
            <person name="Salcher M."/>
            <person name="Ghai R."/>
            <person name="Kavagutti S V."/>
        </authorList>
    </citation>
    <scope>NUCLEOTIDE SEQUENCE</scope>
</reference>
<dbReference type="Gene3D" id="3.75.10.10">
    <property type="entry name" value="L-arginine/glycine Amidinotransferase, Chain A"/>
    <property type="match status" value="1"/>
</dbReference>
<evidence type="ECO:0000313" key="3">
    <source>
        <dbReference type="EMBL" id="CAB4164017.1"/>
    </source>
</evidence>
<evidence type="ECO:0000313" key="5">
    <source>
        <dbReference type="EMBL" id="CAB4187027.1"/>
    </source>
</evidence>
<gene>
    <name evidence="5" type="ORF">UFOVP1146_373</name>
    <name evidence="6" type="ORF">UFOVP1638_192</name>
    <name evidence="3" type="ORF">UFOVP812_286</name>
    <name evidence="4" type="ORF">UFOVP818_279</name>
</gene>